<keyword evidence="3 10" id="KW-0378">Hydrolase</keyword>
<evidence type="ECO:0000256" key="4">
    <source>
        <dbReference type="ARBA" id="ARBA00022806"/>
    </source>
</evidence>
<comment type="catalytic activity">
    <reaction evidence="7">
        <text>Couples ATP hydrolysis with the unwinding of duplex DNA by translocating in the 3'-5' direction.</text>
        <dbReference type="EC" id="5.6.2.4"/>
    </reaction>
</comment>
<evidence type="ECO:0000256" key="1">
    <source>
        <dbReference type="ARBA" id="ARBA00009922"/>
    </source>
</evidence>
<evidence type="ECO:0000256" key="2">
    <source>
        <dbReference type="ARBA" id="ARBA00022741"/>
    </source>
</evidence>
<dbReference type="InterPro" id="IPR027417">
    <property type="entry name" value="P-loop_NTPase"/>
</dbReference>
<dbReference type="PANTHER" id="PTHR11070">
    <property type="entry name" value="UVRD / RECB / PCRA DNA HELICASE FAMILY MEMBER"/>
    <property type="match status" value="1"/>
</dbReference>
<feature type="domain" description="UvrD-like helicase C-terminal" evidence="12">
    <location>
        <begin position="299"/>
        <end position="558"/>
    </location>
</feature>
<comment type="catalytic activity">
    <reaction evidence="9">
        <text>ATP + H2O = ADP + phosphate + H(+)</text>
        <dbReference type="Rhea" id="RHEA:13065"/>
        <dbReference type="ChEBI" id="CHEBI:15377"/>
        <dbReference type="ChEBI" id="CHEBI:15378"/>
        <dbReference type="ChEBI" id="CHEBI:30616"/>
        <dbReference type="ChEBI" id="CHEBI:43474"/>
        <dbReference type="ChEBI" id="CHEBI:456216"/>
        <dbReference type="EC" id="5.6.2.4"/>
    </reaction>
</comment>
<dbReference type="InterPro" id="IPR014017">
    <property type="entry name" value="DNA_helicase_UvrD-like_C"/>
</dbReference>
<dbReference type="GO" id="GO:0016787">
    <property type="term" value="F:hydrolase activity"/>
    <property type="evidence" value="ECO:0007669"/>
    <property type="project" value="UniProtKB-UniRule"/>
</dbReference>
<dbReference type="GO" id="GO:0043138">
    <property type="term" value="F:3'-5' DNA helicase activity"/>
    <property type="evidence" value="ECO:0007669"/>
    <property type="project" value="UniProtKB-EC"/>
</dbReference>
<gene>
    <name evidence="13" type="ORF">FAK_33500</name>
</gene>
<comment type="similarity">
    <text evidence="1">Belongs to the helicase family. UvrD subfamily.</text>
</comment>
<dbReference type="PROSITE" id="PS51198">
    <property type="entry name" value="UVRD_HELICASE_ATP_BIND"/>
    <property type="match status" value="1"/>
</dbReference>
<dbReference type="RefSeq" id="WP_338601893.1">
    <property type="nucleotide sequence ID" value="NZ_AP028679.1"/>
</dbReference>
<name>A0AAU9ET16_9BACT</name>
<dbReference type="Pfam" id="PF00580">
    <property type="entry name" value="UvrD-helicase"/>
    <property type="match status" value="1"/>
</dbReference>
<dbReference type="Proteomes" id="UP001366166">
    <property type="component" value="Chromosome"/>
</dbReference>
<dbReference type="EMBL" id="AP028679">
    <property type="protein sequence ID" value="BEQ16284.1"/>
    <property type="molecule type" value="Genomic_DNA"/>
</dbReference>
<keyword evidence="14" id="KW-1185">Reference proteome</keyword>
<dbReference type="Pfam" id="PF13361">
    <property type="entry name" value="UvrD_C"/>
    <property type="match status" value="2"/>
</dbReference>
<reference evidence="14" key="1">
    <citation type="journal article" date="2023" name="Arch. Microbiol.">
        <title>Desulfoferula mesophilus gen. nov. sp. nov., a mesophilic sulfate-reducing bacterium isolated from a brackish lake sediment.</title>
        <authorList>
            <person name="Watanabe T."/>
            <person name="Yabe T."/>
            <person name="Tsuji J.M."/>
            <person name="Fukui M."/>
        </authorList>
    </citation>
    <scope>NUCLEOTIDE SEQUENCE [LARGE SCALE GENOMIC DNA]</scope>
    <source>
        <strain evidence="14">12FAK</strain>
    </source>
</reference>
<protein>
    <recommendedName>
        <fullName evidence="8">DNA 3'-5' helicase</fullName>
        <ecNumber evidence="8">5.6.2.4</ecNumber>
    </recommendedName>
</protein>
<dbReference type="SUPFAM" id="SSF52540">
    <property type="entry name" value="P-loop containing nucleoside triphosphate hydrolases"/>
    <property type="match status" value="1"/>
</dbReference>
<evidence type="ECO:0000256" key="5">
    <source>
        <dbReference type="ARBA" id="ARBA00022840"/>
    </source>
</evidence>
<keyword evidence="5 10" id="KW-0067">ATP-binding</keyword>
<dbReference type="KEGG" id="dmp:FAK_33500"/>
<accession>A0AAU9ET16</accession>
<evidence type="ECO:0000256" key="10">
    <source>
        <dbReference type="PROSITE-ProRule" id="PRU00560"/>
    </source>
</evidence>
<dbReference type="GO" id="GO:0005524">
    <property type="term" value="F:ATP binding"/>
    <property type="evidence" value="ECO:0007669"/>
    <property type="project" value="UniProtKB-UniRule"/>
</dbReference>
<keyword evidence="6" id="KW-0413">Isomerase</keyword>
<dbReference type="InterPro" id="IPR014016">
    <property type="entry name" value="UvrD-like_ATP-bd"/>
</dbReference>
<feature type="domain" description="UvrD-like helicase ATP-binding" evidence="11">
    <location>
        <begin position="14"/>
        <end position="298"/>
    </location>
</feature>
<keyword evidence="4 10" id="KW-0347">Helicase</keyword>
<dbReference type="AlphaFoldDB" id="A0AAU9ET16"/>
<evidence type="ECO:0000256" key="7">
    <source>
        <dbReference type="ARBA" id="ARBA00034617"/>
    </source>
</evidence>
<feature type="binding site" evidence="10">
    <location>
        <begin position="35"/>
        <end position="42"/>
    </location>
    <ligand>
        <name>ATP</name>
        <dbReference type="ChEBI" id="CHEBI:30616"/>
    </ligand>
</feature>
<dbReference type="EC" id="5.6.2.4" evidence="8"/>
<evidence type="ECO:0000256" key="8">
    <source>
        <dbReference type="ARBA" id="ARBA00034808"/>
    </source>
</evidence>
<dbReference type="CDD" id="cd17932">
    <property type="entry name" value="DEXQc_UvrD"/>
    <property type="match status" value="1"/>
</dbReference>
<dbReference type="Gene3D" id="1.10.486.10">
    <property type="entry name" value="PCRA, domain 4"/>
    <property type="match status" value="1"/>
</dbReference>
<dbReference type="PANTHER" id="PTHR11070:SF3">
    <property type="entry name" value="DNA 3'-5' HELICASE"/>
    <property type="match status" value="1"/>
</dbReference>
<evidence type="ECO:0000313" key="13">
    <source>
        <dbReference type="EMBL" id="BEQ16284.1"/>
    </source>
</evidence>
<evidence type="ECO:0000259" key="12">
    <source>
        <dbReference type="PROSITE" id="PS51217"/>
    </source>
</evidence>
<organism evidence="13 14">
    <name type="scientific">Desulfoferula mesophila</name>
    <dbReference type="NCBI Taxonomy" id="3058419"/>
    <lineage>
        <taxon>Bacteria</taxon>
        <taxon>Pseudomonadati</taxon>
        <taxon>Thermodesulfobacteriota</taxon>
        <taxon>Desulfarculia</taxon>
        <taxon>Desulfarculales</taxon>
        <taxon>Desulfarculaceae</taxon>
        <taxon>Desulfoferula</taxon>
    </lineage>
</organism>
<dbReference type="GO" id="GO:0000725">
    <property type="term" value="P:recombinational repair"/>
    <property type="evidence" value="ECO:0007669"/>
    <property type="project" value="TreeGrafter"/>
</dbReference>
<proteinExistence type="inferred from homology"/>
<dbReference type="GO" id="GO:0003677">
    <property type="term" value="F:DNA binding"/>
    <property type="evidence" value="ECO:0007669"/>
    <property type="project" value="InterPro"/>
</dbReference>
<evidence type="ECO:0000256" key="9">
    <source>
        <dbReference type="ARBA" id="ARBA00048988"/>
    </source>
</evidence>
<evidence type="ECO:0000256" key="3">
    <source>
        <dbReference type="ARBA" id="ARBA00022801"/>
    </source>
</evidence>
<dbReference type="Gene3D" id="1.10.10.160">
    <property type="match status" value="1"/>
</dbReference>
<evidence type="ECO:0000313" key="14">
    <source>
        <dbReference type="Proteomes" id="UP001366166"/>
    </source>
</evidence>
<dbReference type="InterPro" id="IPR013986">
    <property type="entry name" value="DExx_box_DNA_helicase_dom_sf"/>
</dbReference>
<keyword evidence="2 10" id="KW-0547">Nucleotide-binding</keyword>
<dbReference type="PROSITE" id="PS51217">
    <property type="entry name" value="UVRD_HELICASE_CTER"/>
    <property type="match status" value="1"/>
</dbReference>
<dbReference type="GO" id="GO:0005829">
    <property type="term" value="C:cytosol"/>
    <property type="evidence" value="ECO:0007669"/>
    <property type="project" value="TreeGrafter"/>
</dbReference>
<evidence type="ECO:0000256" key="6">
    <source>
        <dbReference type="ARBA" id="ARBA00023235"/>
    </source>
</evidence>
<dbReference type="InterPro" id="IPR000212">
    <property type="entry name" value="DNA_helicase_UvrD/REP"/>
</dbReference>
<dbReference type="Gene3D" id="3.40.50.300">
    <property type="entry name" value="P-loop containing nucleotide triphosphate hydrolases"/>
    <property type="match status" value="2"/>
</dbReference>
<evidence type="ECO:0000259" key="11">
    <source>
        <dbReference type="PROSITE" id="PS51198"/>
    </source>
</evidence>
<sequence length="712" mass="79651">MKRPADDLFSPALEGLNPAQRLAAGQSGGPVLVIAGAGSGKTRTLVHRVAYLVERGVDPVNILLLTFTRKAAQEMLSRARELNPACARVEGGTFHSLCHRLLRAHASRLGISRQFTVIDRGDCEQLIRGVINEQKLKTKGDRQFPKARTINDLISKSRNQELELEEAIEQWAGHLLGYLEEIGRAAKGFAEAKRAQSLVDYDDLLFLAEELLRDHPDLRQRFSRHWQYLLVDEYQDTNAVQARLLKLLASEHDNLMVVGDDAQSIYRFRGARVENIFEFPQDYPGAKVIKLEQNYRSTQAILDLSNEVIAQAWHRYDKKLFTERLGGNRPALRRPRDDRGQARLVSERIAELTKAGNRPEDIAVLFRASRDSYELELELTAGRVPFVKVGGFRFLEASHIKDALSHLRVIANPSDFLSWQRLLMLLPGVGPKKAQSVISHLVQADSPELYLGRLSSAPGLGGPAAERLVELMGELSDPAATPLTLVETVIEYYEPICRETHEDYPRRLRDLEELPGLAHGFSTLSEFMSEVVLDPPGTYAAEAQGGRITLSTVHSAKGLEWDHVFILWATDGRLPPQMALMDPESLEEERRLMYVACTRAAGELTILAPQESYQRGRGVVSNELSRFLAELPAGLLDSPRENVFEVSTPQAAPQSRGSMRQDRPFAVGGQVRHHTFGRGRVMGYQGGKKILVHFERHGLKILLLEFANLSEA</sequence>